<evidence type="ECO:0000313" key="2">
    <source>
        <dbReference type="Proteomes" id="UP000313390"/>
    </source>
</evidence>
<protein>
    <submittedName>
        <fullName evidence="1">Uncharacterized protein</fullName>
    </submittedName>
</protein>
<reference evidence="1 2" key="1">
    <citation type="journal article" date="2011" name="Int. J. Syst. Evol. Microbiol.">
        <title>Ochrobactrum pecoris sp. nov., isolated from farm animals.</title>
        <authorList>
            <person name="Kampfer P."/>
            <person name="Huber B."/>
            <person name="Busse H.J."/>
            <person name="Scholz H.C."/>
            <person name="Tomaso H."/>
            <person name="Hotzel H."/>
            <person name="Melzer F."/>
        </authorList>
    </citation>
    <scope>NUCLEOTIDE SEQUENCE [LARGE SCALE GENOMIC DNA]</scope>
    <source>
        <strain evidence="1 2">08RB2639</strain>
    </source>
</reference>
<comment type="caution">
    <text evidence="1">The sequence shown here is derived from an EMBL/GenBank/DDBJ whole genome shotgun (WGS) entry which is preliminary data.</text>
</comment>
<sequence length="116" mass="13048">MVFDKTIVVGWSRHLPLYDIFAASDDCIAASGNPDRSSMGYPVRDMLLDPRFAHRWTYRADSGKVCMVLILFRKITGMGLLRSRCSSIFLRCCAQAAMSILRSARSCCGDRPYSSR</sequence>
<proteinExistence type="predicted"/>
<dbReference type="AlphaFoldDB" id="A0A5C5CF63"/>
<evidence type="ECO:0000313" key="1">
    <source>
        <dbReference type="EMBL" id="TNV09987.1"/>
    </source>
</evidence>
<name>A0A5C5CF63_9HYPH</name>
<dbReference type="EMBL" id="VEWK01000011">
    <property type="protein sequence ID" value="TNV09987.1"/>
    <property type="molecule type" value="Genomic_DNA"/>
</dbReference>
<organism evidence="1 2">
    <name type="scientific">Brucella pecoris</name>
    <dbReference type="NCBI Taxonomy" id="867683"/>
    <lineage>
        <taxon>Bacteria</taxon>
        <taxon>Pseudomonadati</taxon>
        <taxon>Pseudomonadota</taxon>
        <taxon>Alphaproteobacteria</taxon>
        <taxon>Hyphomicrobiales</taxon>
        <taxon>Brucellaceae</taxon>
        <taxon>Brucella/Ochrobactrum group</taxon>
        <taxon>Brucella</taxon>
    </lineage>
</organism>
<accession>A0A5C5CF63</accession>
<dbReference type="Proteomes" id="UP000313390">
    <property type="component" value="Unassembled WGS sequence"/>
</dbReference>
<gene>
    <name evidence="1" type="ORF">FIB18_18865</name>
</gene>